<evidence type="ECO:0000256" key="5">
    <source>
        <dbReference type="ARBA" id="ARBA00022833"/>
    </source>
</evidence>
<evidence type="ECO:0000256" key="4">
    <source>
        <dbReference type="ARBA" id="ARBA00022771"/>
    </source>
</evidence>
<organism evidence="9 10">
    <name type="scientific">Cloeon dipterum</name>
    <dbReference type="NCBI Taxonomy" id="197152"/>
    <lineage>
        <taxon>Eukaryota</taxon>
        <taxon>Metazoa</taxon>
        <taxon>Ecdysozoa</taxon>
        <taxon>Arthropoda</taxon>
        <taxon>Hexapoda</taxon>
        <taxon>Insecta</taxon>
        <taxon>Pterygota</taxon>
        <taxon>Palaeoptera</taxon>
        <taxon>Ephemeroptera</taxon>
        <taxon>Pisciforma</taxon>
        <taxon>Baetidae</taxon>
        <taxon>Cloeon</taxon>
    </lineage>
</organism>
<gene>
    <name evidence="9" type="ORF">CLODIP_2_CD12771</name>
</gene>
<dbReference type="PANTHER" id="PTHR24381">
    <property type="entry name" value="ZINC FINGER PROTEIN"/>
    <property type="match status" value="1"/>
</dbReference>
<evidence type="ECO:0000259" key="8">
    <source>
        <dbReference type="PROSITE" id="PS50157"/>
    </source>
</evidence>
<dbReference type="InterPro" id="IPR036236">
    <property type="entry name" value="Znf_C2H2_sf"/>
</dbReference>
<evidence type="ECO:0000256" key="6">
    <source>
        <dbReference type="ARBA" id="ARBA00023242"/>
    </source>
</evidence>
<dbReference type="FunFam" id="3.30.160.60:FF:000100">
    <property type="entry name" value="Zinc finger 45-like"/>
    <property type="match status" value="1"/>
</dbReference>
<feature type="domain" description="C2H2-type" evidence="8">
    <location>
        <begin position="282"/>
        <end position="309"/>
    </location>
</feature>
<dbReference type="InterPro" id="IPR013087">
    <property type="entry name" value="Znf_C2H2_type"/>
</dbReference>
<keyword evidence="5" id="KW-0862">Zinc</keyword>
<proteinExistence type="predicted"/>
<feature type="domain" description="C2H2-type" evidence="8">
    <location>
        <begin position="197"/>
        <end position="225"/>
    </location>
</feature>
<evidence type="ECO:0000256" key="7">
    <source>
        <dbReference type="PROSITE-ProRule" id="PRU00042"/>
    </source>
</evidence>
<keyword evidence="10" id="KW-1185">Reference proteome</keyword>
<sequence length="309" mass="35121">MPIIKAKPKTQIQPKVNGKYACQFCPRQYLSRTSRWTHQRSCSQNPNVDAAALPKPKKPKTSKVGGYVCQFCAREYKSRVSRWCHQRRCPLNPNPAPPQPKKQPKRKVSVTCELCGKTLAKASMQEHLKIMHDIGTRTSVCHICGKSFSYNSALLVHLSRHDVDGRRWQCDICGLTAVVKSELERHILVSHLKKKQFVCAQCGKRFGYLSSLKKHTSAMHSAVKPTKRCDVCGKQVLPWRMGEHMQLHGQTKLHTCRVCGLSYKRLGPLVQHLDNAHGQYINACELCDMSFSKKGDLRVHKFNEHNIGK</sequence>
<dbReference type="EMBL" id="CADEPI010000115">
    <property type="protein sequence ID" value="CAB3375641.1"/>
    <property type="molecule type" value="Genomic_DNA"/>
</dbReference>
<dbReference type="Gene3D" id="3.30.160.60">
    <property type="entry name" value="Classic Zinc Finger"/>
    <property type="match status" value="3"/>
</dbReference>
<evidence type="ECO:0000313" key="9">
    <source>
        <dbReference type="EMBL" id="CAB3375641.1"/>
    </source>
</evidence>
<dbReference type="GO" id="GO:0000977">
    <property type="term" value="F:RNA polymerase II transcription regulatory region sequence-specific DNA binding"/>
    <property type="evidence" value="ECO:0007669"/>
    <property type="project" value="TreeGrafter"/>
</dbReference>
<dbReference type="OrthoDB" id="6077919at2759"/>
<evidence type="ECO:0000313" key="10">
    <source>
        <dbReference type="Proteomes" id="UP000494165"/>
    </source>
</evidence>
<dbReference type="Proteomes" id="UP000494165">
    <property type="component" value="Unassembled WGS sequence"/>
</dbReference>
<keyword evidence="6" id="KW-0539">Nucleus</keyword>
<dbReference type="AlphaFoldDB" id="A0A8S1D6Z4"/>
<dbReference type="SMART" id="SM00355">
    <property type="entry name" value="ZnF_C2H2"/>
    <property type="match status" value="9"/>
</dbReference>
<comment type="caution">
    <text evidence="9">The sequence shown here is derived from an EMBL/GenBank/DDBJ whole genome shotgun (WGS) entry which is preliminary data.</text>
</comment>
<name>A0A8S1D6Z4_9INSE</name>
<feature type="domain" description="C2H2-type" evidence="8">
    <location>
        <begin position="139"/>
        <end position="161"/>
    </location>
</feature>
<dbReference type="SUPFAM" id="SSF57667">
    <property type="entry name" value="beta-beta-alpha zinc fingers"/>
    <property type="match status" value="3"/>
</dbReference>
<dbReference type="GO" id="GO:0005634">
    <property type="term" value="C:nucleus"/>
    <property type="evidence" value="ECO:0007669"/>
    <property type="project" value="UniProtKB-SubCell"/>
</dbReference>
<evidence type="ECO:0000256" key="3">
    <source>
        <dbReference type="ARBA" id="ARBA00022737"/>
    </source>
</evidence>
<comment type="subcellular location">
    <subcellularLocation>
        <location evidence="1">Nucleus</location>
    </subcellularLocation>
</comment>
<dbReference type="GO" id="GO:0008270">
    <property type="term" value="F:zinc ion binding"/>
    <property type="evidence" value="ECO:0007669"/>
    <property type="project" value="UniProtKB-KW"/>
</dbReference>
<keyword evidence="4 7" id="KW-0863">Zinc-finger</keyword>
<keyword evidence="3" id="KW-0677">Repeat</keyword>
<feature type="domain" description="C2H2-type" evidence="8">
    <location>
        <begin position="168"/>
        <end position="196"/>
    </location>
</feature>
<evidence type="ECO:0000256" key="1">
    <source>
        <dbReference type="ARBA" id="ARBA00004123"/>
    </source>
</evidence>
<dbReference type="Pfam" id="PF00096">
    <property type="entry name" value="zf-C2H2"/>
    <property type="match status" value="3"/>
</dbReference>
<keyword evidence="2" id="KW-0479">Metal-binding</keyword>
<dbReference type="PROSITE" id="PS00028">
    <property type="entry name" value="ZINC_FINGER_C2H2_1"/>
    <property type="match status" value="4"/>
</dbReference>
<evidence type="ECO:0000256" key="2">
    <source>
        <dbReference type="ARBA" id="ARBA00022723"/>
    </source>
</evidence>
<reference evidence="9 10" key="1">
    <citation type="submission" date="2020-04" db="EMBL/GenBank/DDBJ databases">
        <authorList>
            <person name="Alioto T."/>
            <person name="Alioto T."/>
            <person name="Gomez Garrido J."/>
        </authorList>
    </citation>
    <scope>NUCLEOTIDE SEQUENCE [LARGE SCALE GENOMIC DNA]</scope>
</reference>
<dbReference type="PANTHER" id="PTHR24381:SF393">
    <property type="entry name" value="CHROMATIN-LINKED ADAPTOR FOR MSL PROTEINS, ISOFORM B"/>
    <property type="match status" value="1"/>
</dbReference>
<dbReference type="GO" id="GO:0000981">
    <property type="term" value="F:DNA-binding transcription factor activity, RNA polymerase II-specific"/>
    <property type="evidence" value="ECO:0007669"/>
    <property type="project" value="TreeGrafter"/>
</dbReference>
<protein>
    <recommendedName>
        <fullName evidence="8">C2H2-type domain-containing protein</fullName>
    </recommendedName>
</protein>
<accession>A0A8S1D6Z4</accession>
<dbReference type="PROSITE" id="PS50157">
    <property type="entry name" value="ZINC_FINGER_C2H2_2"/>
    <property type="match status" value="4"/>
</dbReference>